<comment type="caution">
    <text evidence="1">The sequence shown here is derived from an EMBL/GenBank/DDBJ whole genome shotgun (WGS) entry which is preliminary data.</text>
</comment>
<reference evidence="1 2" key="1">
    <citation type="journal article" date="2022" name="Hortic Res">
        <title>A haplotype resolved chromosomal level avocado genome allows analysis of novel avocado genes.</title>
        <authorList>
            <person name="Nath O."/>
            <person name="Fletcher S.J."/>
            <person name="Hayward A."/>
            <person name="Shaw L.M."/>
            <person name="Masouleh A.K."/>
            <person name="Furtado A."/>
            <person name="Henry R.J."/>
            <person name="Mitter N."/>
        </authorList>
    </citation>
    <scope>NUCLEOTIDE SEQUENCE [LARGE SCALE GENOMIC DNA]</scope>
    <source>
        <strain evidence="2">cv. Hass</strain>
    </source>
</reference>
<evidence type="ECO:0000313" key="1">
    <source>
        <dbReference type="EMBL" id="KAJ8645401.1"/>
    </source>
</evidence>
<organism evidence="1 2">
    <name type="scientific">Persea americana</name>
    <name type="common">Avocado</name>
    <dbReference type="NCBI Taxonomy" id="3435"/>
    <lineage>
        <taxon>Eukaryota</taxon>
        <taxon>Viridiplantae</taxon>
        <taxon>Streptophyta</taxon>
        <taxon>Embryophyta</taxon>
        <taxon>Tracheophyta</taxon>
        <taxon>Spermatophyta</taxon>
        <taxon>Magnoliopsida</taxon>
        <taxon>Magnoliidae</taxon>
        <taxon>Laurales</taxon>
        <taxon>Lauraceae</taxon>
        <taxon>Persea</taxon>
    </lineage>
</organism>
<accession>A0ACC2MI11</accession>
<name>A0ACC2MI11_PERAE</name>
<dbReference type="EMBL" id="CM056810">
    <property type="protein sequence ID" value="KAJ8645401.1"/>
    <property type="molecule type" value="Genomic_DNA"/>
</dbReference>
<gene>
    <name evidence="1" type="ORF">MRB53_007149</name>
</gene>
<dbReference type="Proteomes" id="UP001234297">
    <property type="component" value="Chromosome 2"/>
</dbReference>
<proteinExistence type="predicted"/>
<protein>
    <submittedName>
        <fullName evidence="1">Uncharacterized protein</fullName>
    </submittedName>
</protein>
<sequence length="1172" mass="134397">MATPPPQQQLKGLQISSSSTPKPSPLLSRVLEISTPRSGGSSLSDDAIWKRLREAGFDEEAIKSRDKAALIAYITKLETEIYDYQCHLGLLLLERKEWTAKYEQVKTSADSAEALHKRNQASHLSALSEARKREENLKKAWAVEKLCVTNIEKALHEIRAESAETKVASESKLAEARTMMEDGQRRLTEADAKLHAAESLQAEASRYHSTAERKLQDVEAREDALRRRMLAFKSECDAKEKEISLERQSLFDHQKTLKQGQERLLEGQALLNQREEYIFERSQKLSRLEKELEAEKVKIDQDRKVLIEEKSSFDLKMVSLASREEAVINREAVIDKKEQELLVLQEKIASKEYDELHRLIAENEAAMEMRKSEFEAELELKRKLAEDDLETERQSFKLKEADLNHKEEEIQKREHDIQQLSSALADKDNDIAQRVKSLDEKEHSLKAVEEAVEADKMSMQKERDEITIMKLDLQKYKDSLEDEKKQVVQAQEKLDITQSERNELLVLQTKLKEEIDSFRAQKQGLMAEVDDLKAEKEKFENEWQLIDEKREELQKEAKRVAEERKAISQFLKDEHENLKLEKDALREQFKQNTEALALEREAFMSKIQQEHSEWFSKIQKERMDFLRDIDLQKSELENSVIKRREEIEQYLRENEEAFELEKAKELQYISSQKDLVARELEIMETEMKRLENERAEIALDREQREKEWSEIKKFIEELQIQREKLQKQRESLHTEREDIQVQIEQLKELGELRLTSENMAHSDVQKDEDANKGKLQSDKILNARTTVCDTERKGTMSEEVVDGGLEPGLLPQQASIGASLVSSPLSWVKKCTELIFKSSPEKDADRNVLKGSMHSLQKSYSRNDKKIVSSQLTSFQDNKLEKQKSKGKGMRKERTFSVTQPTASSLEESKVIFEVPSMVKNVNSETNTYKRKVVQRNESSVWNGSGEISISSDSGENTSSVGRKRQKRFSSHDVTVDIDQKHQKTGQHRDATQTLGEETTPSCIVSTQMQSPDDYNCLRPINHTPVDREGANGCADKNCEISEAPAKDNGADTSTEQAKLICSQNCTSKVQQDSLQVGVSNGNEGLQLVENGVPSSGSHRQGRAKPHKMALKKDCLEIEEEPVKEFDEPLGEVIAESGDKVNDASEFEQDNSDGEDEENATVKGKLWNFLIT</sequence>
<keyword evidence="2" id="KW-1185">Reference proteome</keyword>
<evidence type="ECO:0000313" key="2">
    <source>
        <dbReference type="Proteomes" id="UP001234297"/>
    </source>
</evidence>